<keyword evidence="1" id="KW-0812">Transmembrane</keyword>
<protein>
    <submittedName>
        <fullName evidence="2">Uncharacterized protein</fullName>
    </submittedName>
</protein>
<feature type="transmembrane region" description="Helical" evidence="1">
    <location>
        <begin position="12"/>
        <end position="32"/>
    </location>
</feature>
<organism evidence="2">
    <name type="scientific">Anguilla anguilla</name>
    <name type="common">European freshwater eel</name>
    <name type="synonym">Muraena anguilla</name>
    <dbReference type="NCBI Taxonomy" id="7936"/>
    <lineage>
        <taxon>Eukaryota</taxon>
        <taxon>Metazoa</taxon>
        <taxon>Chordata</taxon>
        <taxon>Craniata</taxon>
        <taxon>Vertebrata</taxon>
        <taxon>Euteleostomi</taxon>
        <taxon>Actinopterygii</taxon>
        <taxon>Neopterygii</taxon>
        <taxon>Teleostei</taxon>
        <taxon>Anguilliformes</taxon>
        <taxon>Anguillidae</taxon>
        <taxon>Anguilla</taxon>
    </lineage>
</organism>
<proteinExistence type="predicted"/>
<keyword evidence="1" id="KW-0472">Membrane</keyword>
<accession>A0A0E9RKS9</accession>
<evidence type="ECO:0000313" key="2">
    <source>
        <dbReference type="EMBL" id="JAH29065.1"/>
    </source>
</evidence>
<sequence>MVYSVTMSDTAFSSSISLSPYSIFYVCVVLYFPSTESQTSRSCCIQALLTLLSDFTLMLSFSVHHHFSLMARLRGSAGPQIRKQVD</sequence>
<keyword evidence="1" id="KW-1133">Transmembrane helix</keyword>
<reference evidence="2" key="1">
    <citation type="submission" date="2014-11" db="EMBL/GenBank/DDBJ databases">
        <authorList>
            <person name="Amaro Gonzalez C."/>
        </authorList>
    </citation>
    <scope>NUCLEOTIDE SEQUENCE</scope>
</reference>
<reference evidence="2" key="2">
    <citation type="journal article" date="2015" name="Fish Shellfish Immunol.">
        <title>Early steps in the European eel (Anguilla anguilla)-Vibrio vulnificus interaction in the gills: Role of the RtxA13 toxin.</title>
        <authorList>
            <person name="Callol A."/>
            <person name="Pajuelo D."/>
            <person name="Ebbesson L."/>
            <person name="Teles M."/>
            <person name="MacKenzie S."/>
            <person name="Amaro C."/>
        </authorList>
    </citation>
    <scope>NUCLEOTIDE SEQUENCE</scope>
</reference>
<evidence type="ECO:0000256" key="1">
    <source>
        <dbReference type="SAM" id="Phobius"/>
    </source>
</evidence>
<dbReference type="EMBL" id="GBXM01079512">
    <property type="protein sequence ID" value="JAH29065.1"/>
    <property type="molecule type" value="Transcribed_RNA"/>
</dbReference>
<name>A0A0E9RKS9_ANGAN</name>
<dbReference type="AlphaFoldDB" id="A0A0E9RKS9"/>